<proteinExistence type="predicted"/>
<evidence type="ECO:0000313" key="2">
    <source>
        <dbReference type="EMBL" id="PIC17466.1"/>
    </source>
</evidence>
<evidence type="ECO:0000313" key="3">
    <source>
        <dbReference type="Proteomes" id="UP000230233"/>
    </source>
</evidence>
<reference evidence="3" key="1">
    <citation type="submission" date="2017-10" db="EMBL/GenBank/DDBJ databases">
        <title>Rapid genome shrinkage in a self-fertile nematode reveals novel sperm competition proteins.</title>
        <authorList>
            <person name="Yin D."/>
            <person name="Schwarz E.M."/>
            <person name="Thomas C.G."/>
            <person name="Felde R.L."/>
            <person name="Korf I.F."/>
            <person name="Cutter A.D."/>
            <person name="Schartner C.M."/>
            <person name="Ralston E.J."/>
            <person name="Meyer B.J."/>
            <person name="Haag E.S."/>
        </authorList>
    </citation>
    <scope>NUCLEOTIDE SEQUENCE [LARGE SCALE GENOMIC DNA]</scope>
    <source>
        <strain evidence="3">JU1422</strain>
    </source>
</reference>
<accession>A0A2G5SRJ9</accession>
<dbReference type="GO" id="GO:0006355">
    <property type="term" value="P:regulation of DNA-templated transcription"/>
    <property type="evidence" value="ECO:0007669"/>
    <property type="project" value="InterPro"/>
</dbReference>
<feature type="compositionally biased region" description="Basic and acidic residues" evidence="1">
    <location>
        <begin position="179"/>
        <end position="210"/>
    </location>
</feature>
<feature type="region of interest" description="Disordered" evidence="1">
    <location>
        <begin position="176"/>
        <end position="217"/>
    </location>
</feature>
<sequence>MSDNEQKVVRVQIKKPMSWIQKELFGPIQEAARKPYPFTFPIVDPTTCWCNLSELRLCMLIVETKPVGHRRSWLKLDLVERIQKIYDDEDPSCKIFLSDEHQVAFDEQRKQLENGSTKRLIFPPKYTVRPTLEMVNEKMNEWFHMDISEKNEPNRKREFKFGGGFNLPPHLLAQIPPDYGRDVEGEHPLAFMDREPKEGKDQGKSDDDKAAGCSTKA</sequence>
<protein>
    <submittedName>
        <fullName evidence="2">Uncharacterized protein</fullName>
    </submittedName>
</protein>
<dbReference type="InterPro" id="IPR012423">
    <property type="entry name" value="Eaf7/MRGBP"/>
</dbReference>
<dbReference type="Pfam" id="PF07904">
    <property type="entry name" value="Eaf7"/>
    <property type="match status" value="1"/>
</dbReference>
<dbReference type="STRING" id="1611254.A0A2G5SRJ9"/>
<keyword evidence="3" id="KW-1185">Reference proteome</keyword>
<dbReference type="EMBL" id="PDUG01000006">
    <property type="protein sequence ID" value="PIC17466.1"/>
    <property type="molecule type" value="Genomic_DNA"/>
</dbReference>
<dbReference type="GO" id="GO:0043189">
    <property type="term" value="C:H4/H2A histone acetyltransferase complex"/>
    <property type="evidence" value="ECO:0007669"/>
    <property type="project" value="InterPro"/>
</dbReference>
<dbReference type="OrthoDB" id="5595141at2759"/>
<evidence type="ECO:0000256" key="1">
    <source>
        <dbReference type="SAM" id="MobiDB-lite"/>
    </source>
</evidence>
<dbReference type="AlphaFoldDB" id="A0A2G5SRJ9"/>
<dbReference type="Proteomes" id="UP000230233">
    <property type="component" value="Chromosome X"/>
</dbReference>
<comment type="caution">
    <text evidence="2">The sequence shown here is derived from an EMBL/GenBank/DDBJ whole genome shotgun (WGS) entry which is preliminary data.</text>
</comment>
<gene>
    <name evidence="2" type="primary">Cnig_chr_X.g23698</name>
    <name evidence="2" type="ORF">B9Z55_023698</name>
</gene>
<organism evidence="2 3">
    <name type="scientific">Caenorhabditis nigoni</name>
    <dbReference type="NCBI Taxonomy" id="1611254"/>
    <lineage>
        <taxon>Eukaryota</taxon>
        <taxon>Metazoa</taxon>
        <taxon>Ecdysozoa</taxon>
        <taxon>Nematoda</taxon>
        <taxon>Chromadorea</taxon>
        <taxon>Rhabditida</taxon>
        <taxon>Rhabditina</taxon>
        <taxon>Rhabditomorpha</taxon>
        <taxon>Rhabditoidea</taxon>
        <taxon>Rhabditidae</taxon>
        <taxon>Peloderinae</taxon>
        <taxon>Caenorhabditis</taxon>
    </lineage>
</organism>
<name>A0A2G5SRJ9_9PELO</name>
<dbReference type="GO" id="GO:0005634">
    <property type="term" value="C:nucleus"/>
    <property type="evidence" value="ECO:0007669"/>
    <property type="project" value="InterPro"/>
</dbReference>